<keyword evidence="13" id="KW-1185">Reference proteome</keyword>
<dbReference type="EMBL" id="CP136893">
    <property type="protein sequence ID" value="WOL04116.1"/>
    <property type="molecule type" value="Genomic_DNA"/>
</dbReference>
<protein>
    <recommendedName>
        <fullName evidence="2">[RNA-polymerase]-subunit kinase</fullName>
        <ecNumber evidence="2">2.7.11.23</ecNumber>
    </recommendedName>
</protein>
<dbReference type="InterPro" id="IPR017441">
    <property type="entry name" value="Protein_kinase_ATP_BS"/>
</dbReference>
<dbReference type="PROSITE" id="PS50011">
    <property type="entry name" value="PROTEIN_KINASE_DOM"/>
    <property type="match status" value="1"/>
</dbReference>
<feature type="region of interest" description="Disordered" evidence="10">
    <location>
        <begin position="34"/>
        <end position="93"/>
    </location>
</feature>
<keyword evidence="4" id="KW-0808">Transferase</keyword>
<dbReference type="AlphaFoldDB" id="A0AAQ3Q9C9"/>
<dbReference type="FunFam" id="1.10.510.10:FF:000043">
    <property type="entry name" value="probable serine/threonine-protein kinase At1g54610"/>
    <property type="match status" value="1"/>
</dbReference>
<comment type="similarity">
    <text evidence="1">Belongs to the protein kinase superfamily. CMGC Ser/Thr protein kinase family. CDC2/CDKX subfamily.</text>
</comment>
<keyword evidence="5 9" id="KW-0547">Nucleotide-binding</keyword>
<dbReference type="Gene3D" id="3.30.200.20">
    <property type="entry name" value="Phosphorylase Kinase, domain 1"/>
    <property type="match status" value="1"/>
</dbReference>
<name>A0AAQ3Q9C9_9LILI</name>
<dbReference type="GO" id="GO:0008353">
    <property type="term" value="F:RNA polymerase II CTD heptapeptide repeat kinase activity"/>
    <property type="evidence" value="ECO:0007669"/>
    <property type="project" value="UniProtKB-EC"/>
</dbReference>
<dbReference type="EC" id="2.7.11.23" evidence="2"/>
<dbReference type="Proteomes" id="UP001327560">
    <property type="component" value="Chromosome 4"/>
</dbReference>
<dbReference type="FunFam" id="3.30.200.20:FF:000021">
    <property type="entry name" value="probable serine/threonine-protein kinase At1g54610"/>
    <property type="match status" value="1"/>
</dbReference>
<dbReference type="GO" id="GO:0005634">
    <property type="term" value="C:nucleus"/>
    <property type="evidence" value="ECO:0007669"/>
    <property type="project" value="TreeGrafter"/>
</dbReference>
<feature type="domain" description="Protein kinase" evidence="11">
    <location>
        <begin position="146"/>
        <end position="430"/>
    </location>
</feature>
<keyword evidence="3" id="KW-0723">Serine/threonine-protein kinase</keyword>
<feature type="compositionally biased region" description="Basic and acidic residues" evidence="10">
    <location>
        <begin position="463"/>
        <end position="472"/>
    </location>
</feature>
<keyword evidence="6 12" id="KW-0418">Kinase</keyword>
<feature type="binding site" evidence="9">
    <location>
        <position position="175"/>
    </location>
    <ligand>
        <name>ATP</name>
        <dbReference type="ChEBI" id="CHEBI:30616"/>
    </ligand>
</feature>
<evidence type="ECO:0000256" key="7">
    <source>
        <dbReference type="ARBA" id="ARBA00022840"/>
    </source>
</evidence>
<accession>A0AAQ3Q9C9</accession>
<dbReference type="PROSITE" id="PS00108">
    <property type="entry name" value="PROTEIN_KINASE_ST"/>
    <property type="match status" value="1"/>
</dbReference>
<dbReference type="GO" id="GO:0000307">
    <property type="term" value="C:cyclin-dependent protein kinase holoenzyme complex"/>
    <property type="evidence" value="ECO:0007669"/>
    <property type="project" value="TreeGrafter"/>
</dbReference>
<dbReference type="PROSITE" id="PS00107">
    <property type="entry name" value="PROTEIN_KINASE_ATP"/>
    <property type="match status" value="1"/>
</dbReference>
<dbReference type="PANTHER" id="PTHR24056:SF481">
    <property type="entry name" value="OS02G0559300 PROTEIN"/>
    <property type="match status" value="1"/>
</dbReference>
<dbReference type="InterPro" id="IPR000719">
    <property type="entry name" value="Prot_kinase_dom"/>
</dbReference>
<evidence type="ECO:0000256" key="5">
    <source>
        <dbReference type="ARBA" id="ARBA00022741"/>
    </source>
</evidence>
<dbReference type="SMART" id="SM00220">
    <property type="entry name" value="S_TKc"/>
    <property type="match status" value="1"/>
</dbReference>
<proteinExistence type="inferred from homology"/>
<dbReference type="InterPro" id="IPR011009">
    <property type="entry name" value="Kinase-like_dom_sf"/>
</dbReference>
<reference evidence="12 13" key="1">
    <citation type="submission" date="2023-10" db="EMBL/GenBank/DDBJ databases">
        <title>Chromosome-scale genome assembly provides insights into flower coloration mechanisms of Canna indica.</title>
        <authorList>
            <person name="Li C."/>
        </authorList>
    </citation>
    <scope>NUCLEOTIDE SEQUENCE [LARGE SCALE GENOMIC DNA]</scope>
    <source>
        <tissue evidence="12">Flower</tissue>
    </source>
</reference>
<gene>
    <name evidence="12" type="ORF">Cni_G12837</name>
</gene>
<dbReference type="InterPro" id="IPR008271">
    <property type="entry name" value="Ser/Thr_kinase_AS"/>
</dbReference>
<dbReference type="PANTHER" id="PTHR24056">
    <property type="entry name" value="CELL DIVISION PROTEIN KINASE"/>
    <property type="match status" value="1"/>
</dbReference>
<dbReference type="Gene3D" id="1.10.510.10">
    <property type="entry name" value="Transferase(Phosphotransferase) domain 1"/>
    <property type="match status" value="1"/>
</dbReference>
<sequence length="673" mass="74648">MGCICSKGVKPDGDGVPHWTKSLKEDDVEVAIADVSINGSSSKPQDDVATTLPQPVKERENEDAGDADSTRKGRMHHQRLHTVDRRPTGDSSDFSGMPNAAGASMEIDDVPSGFSGENAIAGWPAWLTSVAGEAIQGWQPRRAGSFEKLDKIGQGTYSTVYRARDLETGKIVALKKVRFVNMDPESVRFMAREIHILRQLNHPNVIKLEGIVASQKSCNLYLVFEYMEHDLAGLAARPDLKFTEPQVKCYMRQLLEGLDHCHSLGVLHRDIKGSNLLIDNNGILKIADFGLATSFNPDQKQPLTSRVVTLWYRPPELLLGATEYDVAVDLWSSGCILAELLAGKPVMPGRTEVEQLHKIFKLCGSPSDEYWKKANLPHTTIFKPHQQYRRCVSETFKEFPSSALTLLDSLLSIEPANRGTAASALDSEFFKTEPFACDPSSLPKYPPSKEYDSKLRNEEIIRQKTEASKEQPDSTGQGTRGTKAMDAHAELQKQQSQTNLGSSSRKYNKKYGIGTAQSGTYHSGMHTGEFGSSWSQKENQQDPRISGRSYSSVRVSNGPQLLTQRSYMHQPGTTDFADSMVARSTANSGYNRLDVVEPSDKHALDRPASTYKKDNVIARKDSAVGYGTRNKRIHYSGPLMPPGGNIEDMLKEHERHIQQAVRKARVDKTKKNK</sequence>
<feature type="region of interest" description="Disordered" evidence="10">
    <location>
        <begin position="1"/>
        <end position="22"/>
    </location>
</feature>
<dbReference type="InterPro" id="IPR050108">
    <property type="entry name" value="CDK"/>
</dbReference>
<evidence type="ECO:0000256" key="6">
    <source>
        <dbReference type="ARBA" id="ARBA00022777"/>
    </source>
</evidence>
<feature type="compositionally biased region" description="Polar residues" evidence="10">
    <location>
        <begin position="492"/>
        <end position="505"/>
    </location>
</feature>
<evidence type="ECO:0000256" key="10">
    <source>
        <dbReference type="SAM" id="MobiDB-lite"/>
    </source>
</evidence>
<evidence type="ECO:0000256" key="1">
    <source>
        <dbReference type="ARBA" id="ARBA00006485"/>
    </source>
</evidence>
<dbReference type="GO" id="GO:0005524">
    <property type="term" value="F:ATP binding"/>
    <property type="evidence" value="ECO:0007669"/>
    <property type="project" value="UniProtKB-UniRule"/>
</dbReference>
<dbReference type="SUPFAM" id="SSF56112">
    <property type="entry name" value="Protein kinase-like (PK-like)"/>
    <property type="match status" value="1"/>
</dbReference>
<dbReference type="GO" id="GO:0032968">
    <property type="term" value="P:positive regulation of transcription elongation by RNA polymerase II"/>
    <property type="evidence" value="ECO:0007669"/>
    <property type="project" value="TreeGrafter"/>
</dbReference>
<dbReference type="CDD" id="cd07840">
    <property type="entry name" value="STKc_CDK9_like"/>
    <property type="match status" value="1"/>
</dbReference>
<organism evidence="12 13">
    <name type="scientific">Canna indica</name>
    <name type="common">Indian-shot</name>
    <dbReference type="NCBI Taxonomy" id="4628"/>
    <lineage>
        <taxon>Eukaryota</taxon>
        <taxon>Viridiplantae</taxon>
        <taxon>Streptophyta</taxon>
        <taxon>Embryophyta</taxon>
        <taxon>Tracheophyta</taxon>
        <taxon>Spermatophyta</taxon>
        <taxon>Magnoliopsida</taxon>
        <taxon>Liliopsida</taxon>
        <taxon>Zingiberales</taxon>
        <taxon>Cannaceae</taxon>
        <taxon>Canna</taxon>
    </lineage>
</organism>
<dbReference type="Pfam" id="PF00069">
    <property type="entry name" value="Pkinase"/>
    <property type="match status" value="1"/>
</dbReference>
<comment type="catalytic activity">
    <reaction evidence="8">
        <text>[DNA-directed RNA polymerase] + ATP = phospho-[DNA-directed RNA polymerase] + ADP + H(+)</text>
        <dbReference type="Rhea" id="RHEA:10216"/>
        <dbReference type="Rhea" id="RHEA-COMP:11321"/>
        <dbReference type="Rhea" id="RHEA-COMP:11322"/>
        <dbReference type="ChEBI" id="CHEBI:15378"/>
        <dbReference type="ChEBI" id="CHEBI:30616"/>
        <dbReference type="ChEBI" id="CHEBI:43176"/>
        <dbReference type="ChEBI" id="CHEBI:68546"/>
        <dbReference type="ChEBI" id="CHEBI:456216"/>
        <dbReference type="EC" id="2.7.11.23"/>
    </reaction>
</comment>
<feature type="region of interest" description="Disordered" evidence="10">
    <location>
        <begin position="463"/>
        <end position="554"/>
    </location>
</feature>
<evidence type="ECO:0000256" key="2">
    <source>
        <dbReference type="ARBA" id="ARBA00012409"/>
    </source>
</evidence>
<evidence type="ECO:0000256" key="4">
    <source>
        <dbReference type="ARBA" id="ARBA00022679"/>
    </source>
</evidence>
<keyword evidence="7 9" id="KW-0067">ATP-binding</keyword>
<evidence type="ECO:0000256" key="9">
    <source>
        <dbReference type="PROSITE-ProRule" id="PRU10141"/>
    </source>
</evidence>
<evidence type="ECO:0000313" key="13">
    <source>
        <dbReference type="Proteomes" id="UP001327560"/>
    </source>
</evidence>
<evidence type="ECO:0000313" key="12">
    <source>
        <dbReference type="EMBL" id="WOL04116.1"/>
    </source>
</evidence>
<evidence type="ECO:0000256" key="3">
    <source>
        <dbReference type="ARBA" id="ARBA00022527"/>
    </source>
</evidence>
<evidence type="ECO:0000256" key="8">
    <source>
        <dbReference type="ARBA" id="ARBA00049280"/>
    </source>
</evidence>
<evidence type="ECO:0000259" key="11">
    <source>
        <dbReference type="PROSITE" id="PS50011"/>
    </source>
</evidence>